<dbReference type="InterPro" id="IPR035965">
    <property type="entry name" value="PAS-like_dom_sf"/>
</dbReference>
<proteinExistence type="predicted"/>
<dbReference type="Pfam" id="PF08448">
    <property type="entry name" value="PAS_4"/>
    <property type="match status" value="1"/>
</dbReference>
<evidence type="ECO:0000256" key="2">
    <source>
        <dbReference type="ARBA" id="ARBA00034247"/>
    </source>
</evidence>
<comment type="caution">
    <text evidence="4">The sequence shown here is derived from an EMBL/GenBank/DDBJ whole genome shotgun (WGS) entry which is preliminary data.</text>
</comment>
<organism evidence="4 5">
    <name type="scientific">Aliidiomarina sedimenti</name>
    <dbReference type="NCBI Taxonomy" id="1933879"/>
    <lineage>
        <taxon>Bacteria</taxon>
        <taxon>Pseudomonadati</taxon>
        <taxon>Pseudomonadota</taxon>
        <taxon>Gammaproteobacteria</taxon>
        <taxon>Alteromonadales</taxon>
        <taxon>Idiomarinaceae</taxon>
        <taxon>Aliidiomarina</taxon>
    </lineage>
</organism>
<dbReference type="RefSeq" id="WP_126789335.1">
    <property type="nucleotide sequence ID" value="NZ_PIPN01000003.1"/>
</dbReference>
<dbReference type="InterPro" id="IPR050469">
    <property type="entry name" value="Diguanylate_Cyclase"/>
</dbReference>
<dbReference type="InterPro" id="IPR043128">
    <property type="entry name" value="Rev_trsase/Diguanyl_cyclase"/>
</dbReference>
<dbReference type="Proteomes" id="UP000287410">
    <property type="component" value="Unassembled WGS sequence"/>
</dbReference>
<name>A0ABY0BZL9_9GAMM</name>
<evidence type="ECO:0000313" key="5">
    <source>
        <dbReference type="Proteomes" id="UP000287410"/>
    </source>
</evidence>
<dbReference type="InterPro" id="IPR000160">
    <property type="entry name" value="GGDEF_dom"/>
</dbReference>
<dbReference type="NCBIfam" id="TIGR00254">
    <property type="entry name" value="GGDEF"/>
    <property type="match status" value="1"/>
</dbReference>
<dbReference type="InterPro" id="IPR013656">
    <property type="entry name" value="PAS_4"/>
</dbReference>
<dbReference type="EC" id="2.7.7.65" evidence="1"/>
<evidence type="ECO:0000313" key="4">
    <source>
        <dbReference type="EMBL" id="RUO30064.1"/>
    </source>
</evidence>
<dbReference type="PANTHER" id="PTHR45138">
    <property type="entry name" value="REGULATORY COMPONENTS OF SENSORY TRANSDUCTION SYSTEM"/>
    <property type="match status" value="1"/>
</dbReference>
<dbReference type="SMART" id="SM00267">
    <property type="entry name" value="GGDEF"/>
    <property type="match status" value="1"/>
</dbReference>
<dbReference type="EMBL" id="PIPN01000003">
    <property type="protein sequence ID" value="RUO30064.1"/>
    <property type="molecule type" value="Genomic_DNA"/>
</dbReference>
<accession>A0ABY0BZL9</accession>
<dbReference type="SUPFAM" id="SSF55785">
    <property type="entry name" value="PYP-like sensor domain (PAS domain)"/>
    <property type="match status" value="1"/>
</dbReference>
<dbReference type="Pfam" id="PF00990">
    <property type="entry name" value="GGDEF"/>
    <property type="match status" value="1"/>
</dbReference>
<protein>
    <recommendedName>
        <fullName evidence="1">diguanylate cyclase</fullName>
        <ecNumber evidence="1">2.7.7.65</ecNumber>
    </recommendedName>
</protein>
<keyword evidence="5" id="KW-1185">Reference proteome</keyword>
<dbReference type="InterPro" id="IPR029787">
    <property type="entry name" value="Nucleotide_cyclase"/>
</dbReference>
<gene>
    <name evidence="4" type="ORF">CWE12_08890</name>
</gene>
<dbReference type="Gene3D" id="3.30.450.20">
    <property type="entry name" value="PAS domain"/>
    <property type="match status" value="1"/>
</dbReference>
<feature type="domain" description="GGDEF" evidence="3">
    <location>
        <begin position="183"/>
        <end position="316"/>
    </location>
</feature>
<evidence type="ECO:0000259" key="3">
    <source>
        <dbReference type="PROSITE" id="PS50887"/>
    </source>
</evidence>
<reference evidence="4 5" key="1">
    <citation type="journal article" date="2018" name="Front. Microbiol.">
        <title>Genome-Based Analysis Reveals the Taxonomy and Diversity of the Family Idiomarinaceae.</title>
        <authorList>
            <person name="Liu Y."/>
            <person name="Lai Q."/>
            <person name="Shao Z."/>
        </authorList>
    </citation>
    <scope>NUCLEOTIDE SEQUENCE [LARGE SCALE GENOMIC DNA]</scope>
    <source>
        <strain evidence="4 5">GBSy1</strain>
    </source>
</reference>
<dbReference type="SUPFAM" id="SSF55073">
    <property type="entry name" value="Nucleotide cyclase"/>
    <property type="match status" value="1"/>
</dbReference>
<evidence type="ECO:0000256" key="1">
    <source>
        <dbReference type="ARBA" id="ARBA00012528"/>
    </source>
</evidence>
<dbReference type="PANTHER" id="PTHR45138:SF9">
    <property type="entry name" value="DIGUANYLATE CYCLASE DGCM-RELATED"/>
    <property type="match status" value="1"/>
</dbReference>
<dbReference type="CDD" id="cd01949">
    <property type="entry name" value="GGDEF"/>
    <property type="match status" value="1"/>
</dbReference>
<dbReference type="PROSITE" id="PS50887">
    <property type="entry name" value="GGDEF"/>
    <property type="match status" value="1"/>
</dbReference>
<dbReference type="Gene3D" id="3.30.70.270">
    <property type="match status" value="1"/>
</dbReference>
<comment type="catalytic activity">
    <reaction evidence="2">
        <text>2 GTP = 3',3'-c-di-GMP + 2 diphosphate</text>
        <dbReference type="Rhea" id="RHEA:24898"/>
        <dbReference type="ChEBI" id="CHEBI:33019"/>
        <dbReference type="ChEBI" id="CHEBI:37565"/>
        <dbReference type="ChEBI" id="CHEBI:58805"/>
        <dbReference type="EC" id="2.7.7.65"/>
    </reaction>
</comment>
<sequence length="316" mass="36254">MNEQTQNMHSLLQMLQTIEAGLVVLDRNNQVQVWNSFMENHSGVRVSKARGSNLFELFPELPERWLRRKIDFVFGLKSRAYSTWEQRPHLFDFSSVRPLTGNTTLMYQNLTINPLLGPDGEVAQVCMLIYDVTDTAMSKLALRSANQALEHLSQTDKLTGLFNRGHWEECLIQEFQRLKRYSGDASLLLFDIDHFKAVNDNYGHDVGDEVLRQMANLIRANLRETDIAGRFGGEEFAVLLPNTQAEPALQLAERLRRKVREYPMQHTEGNFQVTISIGVADFNSNQTSHQEWLKHADNSLYQAKNAGRDQAILFKN</sequence>